<dbReference type="AlphaFoldDB" id="A0A2K2D5R5"/>
<name>A0A2K2D5R5_BRADI</name>
<protein>
    <submittedName>
        <fullName evidence="1 2">Uncharacterized protein</fullName>
    </submittedName>
</protein>
<dbReference type="Gramene" id="PNT69624">
    <property type="protein sequence ID" value="PNT69624"/>
    <property type="gene ID" value="BRADI_3g59045v3"/>
</dbReference>
<reference evidence="1" key="2">
    <citation type="submission" date="2017-06" db="EMBL/GenBank/DDBJ databases">
        <title>WGS assembly of Brachypodium distachyon.</title>
        <authorList>
            <consortium name="The International Brachypodium Initiative"/>
            <person name="Lucas S."/>
            <person name="Harmon-Smith M."/>
            <person name="Lail K."/>
            <person name="Tice H."/>
            <person name="Grimwood J."/>
            <person name="Bruce D."/>
            <person name="Barry K."/>
            <person name="Shu S."/>
            <person name="Lindquist E."/>
            <person name="Wang M."/>
            <person name="Pitluck S."/>
            <person name="Vogel J.P."/>
            <person name="Garvin D.F."/>
            <person name="Mockler T.C."/>
            <person name="Schmutz J."/>
            <person name="Rokhsar D."/>
            <person name="Bevan M.W."/>
        </authorList>
    </citation>
    <scope>NUCLEOTIDE SEQUENCE</scope>
    <source>
        <strain evidence="1">Bd21</strain>
    </source>
</reference>
<gene>
    <name evidence="1" type="ORF">BRADI_3g59045v3</name>
</gene>
<evidence type="ECO:0000313" key="1">
    <source>
        <dbReference type="EMBL" id="PNT69624.1"/>
    </source>
</evidence>
<keyword evidence="3" id="KW-1185">Reference proteome</keyword>
<dbReference type="InParanoid" id="A0A2K2D5R5"/>
<organism evidence="1">
    <name type="scientific">Brachypodium distachyon</name>
    <name type="common">Purple false brome</name>
    <name type="synonym">Trachynia distachya</name>
    <dbReference type="NCBI Taxonomy" id="15368"/>
    <lineage>
        <taxon>Eukaryota</taxon>
        <taxon>Viridiplantae</taxon>
        <taxon>Streptophyta</taxon>
        <taxon>Embryophyta</taxon>
        <taxon>Tracheophyta</taxon>
        <taxon>Spermatophyta</taxon>
        <taxon>Magnoliopsida</taxon>
        <taxon>Liliopsida</taxon>
        <taxon>Poales</taxon>
        <taxon>Poaceae</taxon>
        <taxon>BOP clade</taxon>
        <taxon>Pooideae</taxon>
        <taxon>Stipodae</taxon>
        <taxon>Brachypodieae</taxon>
        <taxon>Brachypodium</taxon>
    </lineage>
</organism>
<reference evidence="2" key="3">
    <citation type="submission" date="2018-08" db="UniProtKB">
        <authorList>
            <consortium name="EnsemblPlants"/>
        </authorList>
    </citation>
    <scope>IDENTIFICATION</scope>
    <source>
        <strain evidence="2">cv. Bd21</strain>
    </source>
</reference>
<accession>A0A2K2D5R5</accession>
<dbReference type="EMBL" id="CM000882">
    <property type="protein sequence ID" value="PNT69625.1"/>
    <property type="molecule type" value="Genomic_DNA"/>
</dbReference>
<proteinExistence type="predicted"/>
<sequence>MSRFGVPTGYHMEVACLLCFDLTFISFISPTFPSSEASSRSSPEFVPRFLCYTLPGFRGDKKRRYKLQQLVYI</sequence>
<reference evidence="1 2" key="1">
    <citation type="journal article" date="2010" name="Nature">
        <title>Genome sequencing and analysis of the model grass Brachypodium distachyon.</title>
        <authorList>
            <consortium name="International Brachypodium Initiative"/>
        </authorList>
    </citation>
    <scope>NUCLEOTIDE SEQUENCE [LARGE SCALE GENOMIC DNA]</scope>
    <source>
        <strain evidence="1 2">Bd21</strain>
    </source>
</reference>
<dbReference type="EnsemblPlants" id="PNT69625">
    <property type="protein sequence ID" value="PNT69625"/>
    <property type="gene ID" value="BRADI_3g59045v3"/>
</dbReference>
<dbReference type="EnsemblPlants" id="PNT69624">
    <property type="protein sequence ID" value="PNT69624"/>
    <property type="gene ID" value="BRADI_3g59045v3"/>
</dbReference>
<evidence type="ECO:0000313" key="2">
    <source>
        <dbReference type="EnsemblPlants" id="PNT69624"/>
    </source>
</evidence>
<evidence type="ECO:0000313" key="3">
    <source>
        <dbReference type="Proteomes" id="UP000008810"/>
    </source>
</evidence>
<dbReference type="Proteomes" id="UP000008810">
    <property type="component" value="Chromosome 3"/>
</dbReference>
<dbReference type="Gramene" id="PNT69625">
    <property type="protein sequence ID" value="PNT69625"/>
    <property type="gene ID" value="BRADI_3g59045v3"/>
</dbReference>
<dbReference type="EMBL" id="CM000882">
    <property type="protein sequence ID" value="PNT69624.1"/>
    <property type="molecule type" value="Genomic_DNA"/>
</dbReference>